<dbReference type="RefSeq" id="WP_136972869.1">
    <property type="nucleotide sequence ID" value="NZ_JARZHI010000054.1"/>
</dbReference>
<proteinExistence type="predicted"/>
<feature type="region of interest" description="Disordered" evidence="1">
    <location>
        <begin position="205"/>
        <end position="264"/>
    </location>
</feature>
<dbReference type="Pfam" id="PF04545">
    <property type="entry name" value="Sigma70_r4"/>
    <property type="match status" value="1"/>
</dbReference>
<feature type="domain" description="RNA polymerase sigma-70" evidence="2">
    <location>
        <begin position="157"/>
        <end position="183"/>
    </location>
</feature>
<dbReference type="InterPro" id="IPR036388">
    <property type="entry name" value="WH-like_DNA-bd_sf"/>
</dbReference>
<sequence>MATMGDGELGGFSELEGDMDGGMNDAQTRETGDENLVEGALARKAAPATSATAITREQRRSRRKREVRARTISVKRMTKRELEIGRMLYPEMDYWKPRTRAECVDGPRPCPYVSCKHHLFLDVSARTGAIKLNFPDLEAWEMSESCALDVADRGGTTLEDVGAIMNLTRERIRQVEVKALAKLQALRDMMGLRDYVDEGPVGKRRLPVLAQTDDEDIDEEERDEDDEDDDDIDDADAEADTEADAEAKADAEEPQLLEESDDLF</sequence>
<accession>A0ABT6P3M2</accession>
<name>A0ABT6P3M2_9BACT</name>
<evidence type="ECO:0000256" key="1">
    <source>
        <dbReference type="SAM" id="MobiDB-lite"/>
    </source>
</evidence>
<dbReference type="EMBL" id="JARZHI010000054">
    <property type="protein sequence ID" value="MDI1435206.1"/>
    <property type="molecule type" value="Genomic_DNA"/>
</dbReference>
<comment type="caution">
    <text evidence="3">The sequence shown here is derived from an EMBL/GenBank/DDBJ whole genome shotgun (WGS) entry which is preliminary data.</text>
</comment>
<dbReference type="SUPFAM" id="SSF88659">
    <property type="entry name" value="Sigma3 and sigma4 domains of RNA polymerase sigma factors"/>
    <property type="match status" value="1"/>
</dbReference>
<dbReference type="InterPro" id="IPR013324">
    <property type="entry name" value="RNA_pol_sigma_r3/r4-like"/>
</dbReference>
<feature type="compositionally biased region" description="Acidic residues" evidence="1">
    <location>
        <begin position="212"/>
        <end position="244"/>
    </location>
</feature>
<reference evidence="3 4" key="1">
    <citation type="submission" date="2023-04" db="EMBL/GenBank/DDBJ databases">
        <title>The genome sequence of Polyangium sorediatum DSM14670.</title>
        <authorList>
            <person name="Zhang X."/>
        </authorList>
    </citation>
    <scope>NUCLEOTIDE SEQUENCE [LARGE SCALE GENOMIC DNA]</scope>
    <source>
        <strain evidence="3 4">DSM 14670</strain>
    </source>
</reference>
<feature type="compositionally biased region" description="Acidic residues" evidence="1">
    <location>
        <begin position="252"/>
        <end position="264"/>
    </location>
</feature>
<organism evidence="3 4">
    <name type="scientific">Polyangium sorediatum</name>
    <dbReference type="NCBI Taxonomy" id="889274"/>
    <lineage>
        <taxon>Bacteria</taxon>
        <taxon>Pseudomonadati</taxon>
        <taxon>Myxococcota</taxon>
        <taxon>Polyangia</taxon>
        <taxon>Polyangiales</taxon>
        <taxon>Polyangiaceae</taxon>
        <taxon>Polyangium</taxon>
    </lineage>
</organism>
<gene>
    <name evidence="3" type="ORF">QHF89_37240</name>
</gene>
<feature type="compositionally biased region" description="Low complexity" evidence="1">
    <location>
        <begin position="40"/>
        <end position="55"/>
    </location>
</feature>
<protein>
    <submittedName>
        <fullName evidence="3">Sigma factor-like helix-turn-helix DNA-binding protein</fullName>
    </submittedName>
</protein>
<dbReference type="Gene3D" id="1.10.10.10">
    <property type="entry name" value="Winged helix-like DNA-binding domain superfamily/Winged helix DNA-binding domain"/>
    <property type="match status" value="1"/>
</dbReference>
<evidence type="ECO:0000313" key="3">
    <source>
        <dbReference type="EMBL" id="MDI1435206.1"/>
    </source>
</evidence>
<dbReference type="PROSITE" id="PS00716">
    <property type="entry name" value="SIGMA70_2"/>
    <property type="match status" value="1"/>
</dbReference>
<keyword evidence="4" id="KW-1185">Reference proteome</keyword>
<dbReference type="InterPro" id="IPR007630">
    <property type="entry name" value="RNA_pol_sigma70_r4"/>
</dbReference>
<evidence type="ECO:0000313" key="4">
    <source>
        <dbReference type="Proteomes" id="UP001160301"/>
    </source>
</evidence>
<dbReference type="Proteomes" id="UP001160301">
    <property type="component" value="Unassembled WGS sequence"/>
</dbReference>
<dbReference type="InterPro" id="IPR000943">
    <property type="entry name" value="RNA_pol_sigma70"/>
</dbReference>
<evidence type="ECO:0000259" key="2">
    <source>
        <dbReference type="PROSITE" id="PS00716"/>
    </source>
</evidence>
<feature type="region of interest" description="Disordered" evidence="1">
    <location>
        <begin position="1"/>
        <end position="68"/>
    </location>
</feature>